<dbReference type="InterPro" id="IPR016446">
    <property type="entry name" value="Flavin_OxRdtase_Frp"/>
</dbReference>
<dbReference type="SUPFAM" id="SSF55469">
    <property type="entry name" value="FMN-dependent nitroreductase-like"/>
    <property type="match status" value="1"/>
</dbReference>
<keyword evidence="2" id="KW-0285">Flavoprotein</keyword>
<feature type="domain" description="Nitroreductase" evidence="5">
    <location>
        <begin position="14"/>
        <end position="167"/>
    </location>
</feature>
<dbReference type="Pfam" id="PF00881">
    <property type="entry name" value="Nitroreductase"/>
    <property type="match status" value="1"/>
</dbReference>
<evidence type="ECO:0000256" key="3">
    <source>
        <dbReference type="ARBA" id="ARBA00022643"/>
    </source>
</evidence>
<gene>
    <name evidence="6" type="ORF">ENM11_06850</name>
</gene>
<dbReference type="PANTHER" id="PTHR43425:SF2">
    <property type="entry name" value="OXYGEN-INSENSITIVE NADPH NITROREDUCTASE"/>
    <property type="match status" value="1"/>
</dbReference>
<protein>
    <recommendedName>
        <fullName evidence="5">Nitroreductase domain-containing protein</fullName>
    </recommendedName>
</protein>
<evidence type="ECO:0000259" key="5">
    <source>
        <dbReference type="Pfam" id="PF00881"/>
    </source>
</evidence>
<dbReference type="InterPro" id="IPR029479">
    <property type="entry name" value="Nitroreductase"/>
</dbReference>
<comment type="caution">
    <text evidence="6">The sequence shown here is derived from an EMBL/GenBank/DDBJ whole genome shotgun (WGS) entry which is preliminary data.</text>
</comment>
<dbReference type="Gene3D" id="3.40.109.10">
    <property type="entry name" value="NADH Oxidase"/>
    <property type="match status" value="1"/>
</dbReference>
<dbReference type="InterPro" id="IPR000415">
    <property type="entry name" value="Nitroreductase-like"/>
</dbReference>
<sequence>MKRRVEHSTLGLLLSRRSIRRFRKTAMGEDVLSMIVEAGQSAPAYLQAYSIIWVRDENLVEMVASICESEPIRQASAVLLVCLDFNRLAAFLQSVVPDNFLKLDAYPAEVLLSVLETGLVVENMIIASEALGYGSLLLDCGVMECERLVDVFKLPHGVVPLVILLIGEKEENPPPRPRWSIKNILHINSYKPVSQADVGEYLRTVEKTLSAEGYLVKYAKFAGSYAEYLAERMMVTKDIKQSYEQLSAYLRKRGVKV</sequence>
<reference evidence="6" key="1">
    <citation type="journal article" date="2020" name="mSystems">
        <title>Genome- and Community-Level Interaction Insights into Carbon Utilization and Element Cycling Functions of Hydrothermarchaeota in Hydrothermal Sediment.</title>
        <authorList>
            <person name="Zhou Z."/>
            <person name="Liu Y."/>
            <person name="Xu W."/>
            <person name="Pan J."/>
            <person name="Luo Z.H."/>
            <person name="Li M."/>
        </authorList>
    </citation>
    <scope>NUCLEOTIDE SEQUENCE [LARGE SCALE GENOMIC DNA]</scope>
    <source>
        <strain evidence="6">SpSt-1056</strain>
    </source>
</reference>
<proteinExistence type="inferred from homology"/>
<evidence type="ECO:0000313" key="6">
    <source>
        <dbReference type="EMBL" id="HHK68851.1"/>
    </source>
</evidence>
<dbReference type="PANTHER" id="PTHR43425">
    <property type="entry name" value="OXYGEN-INSENSITIVE NADPH NITROREDUCTASE"/>
    <property type="match status" value="1"/>
</dbReference>
<evidence type="ECO:0000256" key="4">
    <source>
        <dbReference type="ARBA" id="ARBA00023002"/>
    </source>
</evidence>
<organism evidence="6">
    <name type="scientific">Caldiarchaeum subterraneum</name>
    <dbReference type="NCBI Taxonomy" id="311458"/>
    <lineage>
        <taxon>Archaea</taxon>
        <taxon>Nitrososphaerota</taxon>
        <taxon>Candidatus Caldarchaeales</taxon>
        <taxon>Candidatus Caldarchaeaceae</taxon>
        <taxon>Candidatus Caldarchaeum</taxon>
    </lineage>
</organism>
<evidence type="ECO:0000256" key="1">
    <source>
        <dbReference type="ARBA" id="ARBA00008366"/>
    </source>
</evidence>
<comment type="similarity">
    <text evidence="1">Belongs to the flavin oxidoreductase frp family.</text>
</comment>
<dbReference type="AlphaFoldDB" id="A0A7C5QE54"/>
<keyword evidence="3" id="KW-0288">FMN</keyword>
<evidence type="ECO:0000256" key="2">
    <source>
        <dbReference type="ARBA" id="ARBA00022630"/>
    </source>
</evidence>
<accession>A0A7C5QE54</accession>
<keyword evidence="4" id="KW-0560">Oxidoreductase</keyword>
<name>A0A7C5QE54_CALS0</name>
<dbReference type="GO" id="GO:0016491">
    <property type="term" value="F:oxidoreductase activity"/>
    <property type="evidence" value="ECO:0007669"/>
    <property type="project" value="UniProtKB-KW"/>
</dbReference>
<dbReference type="EMBL" id="DRWN01000058">
    <property type="protein sequence ID" value="HHK68851.1"/>
    <property type="molecule type" value="Genomic_DNA"/>
</dbReference>